<organism evidence="2 3">
    <name type="scientific">Hypsibius exemplaris</name>
    <name type="common">Freshwater tardigrade</name>
    <dbReference type="NCBI Taxonomy" id="2072580"/>
    <lineage>
        <taxon>Eukaryota</taxon>
        <taxon>Metazoa</taxon>
        <taxon>Ecdysozoa</taxon>
        <taxon>Tardigrada</taxon>
        <taxon>Eutardigrada</taxon>
        <taxon>Parachela</taxon>
        <taxon>Hypsibioidea</taxon>
        <taxon>Hypsibiidae</taxon>
        <taxon>Hypsibius</taxon>
    </lineage>
</organism>
<sequence>MSSPPNSRTAKKIDTTITGAPIPKASRHLSFAVAPTPWKYNPLTVLASACFLGLVYYKWYHWPAFPPTEAERAEVRRKISEAQSRKRLPVSSSSA</sequence>
<name>A0A9X6NIB7_HYPEX</name>
<keyword evidence="3" id="KW-1185">Reference proteome</keyword>
<feature type="region of interest" description="Disordered" evidence="1">
    <location>
        <begin position="76"/>
        <end position="95"/>
    </location>
</feature>
<evidence type="ECO:0000313" key="2">
    <source>
        <dbReference type="EMBL" id="OWA49944.1"/>
    </source>
</evidence>
<reference evidence="3" key="1">
    <citation type="submission" date="2017-01" db="EMBL/GenBank/DDBJ databases">
        <title>Comparative genomics of anhydrobiosis in the tardigrade Hypsibius dujardini.</title>
        <authorList>
            <person name="Yoshida Y."/>
            <person name="Koutsovoulos G."/>
            <person name="Laetsch D."/>
            <person name="Stevens L."/>
            <person name="Kumar S."/>
            <person name="Horikawa D."/>
            <person name="Ishino K."/>
            <person name="Komine S."/>
            <person name="Tomita M."/>
            <person name="Blaxter M."/>
            <person name="Arakawa K."/>
        </authorList>
    </citation>
    <scope>NUCLEOTIDE SEQUENCE [LARGE SCALE GENOMIC DNA]</scope>
    <source>
        <strain evidence="3">Z151</strain>
    </source>
</reference>
<dbReference type="AlphaFoldDB" id="A0A9X6NIB7"/>
<dbReference type="EMBL" id="MTYJ01000178">
    <property type="protein sequence ID" value="OWA49944.1"/>
    <property type="molecule type" value="Genomic_DNA"/>
</dbReference>
<evidence type="ECO:0000256" key="1">
    <source>
        <dbReference type="SAM" id="MobiDB-lite"/>
    </source>
</evidence>
<dbReference type="Proteomes" id="UP000192578">
    <property type="component" value="Unassembled WGS sequence"/>
</dbReference>
<proteinExistence type="predicted"/>
<protein>
    <submittedName>
        <fullName evidence="2">Uncharacterized protein</fullName>
    </submittedName>
</protein>
<comment type="caution">
    <text evidence="2">The sequence shown here is derived from an EMBL/GenBank/DDBJ whole genome shotgun (WGS) entry which is preliminary data.</text>
</comment>
<gene>
    <name evidence="2" type="ORF">BV898_14478</name>
</gene>
<evidence type="ECO:0000313" key="3">
    <source>
        <dbReference type="Proteomes" id="UP000192578"/>
    </source>
</evidence>
<accession>A0A9X6NIB7</accession>